<keyword evidence="2" id="KW-0547">Nucleotide-binding</keyword>
<comment type="caution">
    <text evidence="3">The sequence shown here is derived from an EMBL/GenBank/DDBJ whole genome shotgun (WGS) entry which is preliminary data.</text>
</comment>
<proteinExistence type="inferred from homology"/>
<sequence>MNFLGKIKKTFSRTGTHFAPKESYYGCLSKHNIEQKLIPVKESKPLIGQLQMREISVPGNVKRYEYGTVCEEKHMVIMFVGGTGSGKSTMINSFANYLFGIEWGDPYRIRVVDENIDANQAESVTQNVSTYTFYKERRSDGCTLTIIDTPGFADTSGKDDHIANQIGELFTQLGEHGINSINAVGFVVEASRARLTILQRYIYEKVLSPFGKDIKENIAVLTTFADDGEPIVLDALRQSGLEYKDYYKFNNGATFAEYKGGKSDDFNKKIWSMMIESFDKVVRDLQFYHPKSLTLSKAVLKERDQLKLQLIQIKDDVTFSLNQVRKLNMIKQSIEQYKVEIEENKEFIIEVEEPCWEKEPSNWSNNCIICKRTCHKSCWAFNVLLSTCEAFNSFGHCTVCPGHCSPADHIGEYMRWNEKTKKVMTTHKEMRKRYMENVEAKSGYEDMHTNLENEVKQHNEGISNQVQRLTKVINRLKEIALKPGSKSAVDYIDDLIKEEAESHTHGFDERIQALEEIKKRIN</sequence>
<dbReference type="OrthoDB" id="8954335at2759"/>
<dbReference type="InterPro" id="IPR006703">
    <property type="entry name" value="G_AIG1"/>
</dbReference>
<dbReference type="EMBL" id="CAIIXF020000002">
    <property type="protein sequence ID" value="CAH1776420.1"/>
    <property type="molecule type" value="Genomic_DNA"/>
</dbReference>
<dbReference type="SUPFAM" id="SSF52540">
    <property type="entry name" value="P-loop containing nucleoside triphosphate hydrolases"/>
    <property type="match status" value="1"/>
</dbReference>
<dbReference type="PANTHER" id="PTHR32046">
    <property type="entry name" value="G DOMAIN-CONTAINING PROTEIN"/>
    <property type="match status" value="1"/>
</dbReference>
<protein>
    <submittedName>
        <fullName evidence="3">Uncharacterized protein</fullName>
    </submittedName>
</protein>
<dbReference type="PANTHER" id="PTHR32046:SF14">
    <property type="match status" value="1"/>
</dbReference>
<gene>
    <name evidence="3" type="ORF">OFUS_LOCUS3595</name>
</gene>
<dbReference type="InterPro" id="IPR027417">
    <property type="entry name" value="P-loop_NTPase"/>
</dbReference>
<comment type="similarity">
    <text evidence="1">Belongs to the TRAFAC class TrmE-Era-EngA-EngB-Septin-like GTPase superfamily. AIG1/Toc34/Toc159-like paraseptin GTPase family. IAN subfamily.</text>
</comment>
<keyword evidence="4" id="KW-1185">Reference proteome</keyword>
<name>A0A8J1TFT5_OWEFU</name>
<evidence type="ECO:0000313" key="4">
    <source>
        <dbReference type="Proteomes" id="UP000749559"/>
    </source>
</evidence>
<accession>A0A8J1TFT5</accession>
<reference evidence="3" key="1">
    <citation type="submission" date="2022-03" db="EMBL/GenBank/DDBJ databases">
        <authorList>
            <person name="Martin C."/>
        </authorList>
    </citation>
    <scope>NUCLEOTIDE SEQUENCE</scope>
</reference>
<dbReference type="GO" id="GO:0005525">
    <property type="term" value="F:GTP binding"/>
    <property type="evidence" value="ECO:0007669"/>
    <property type="project" value="InterPro"/>
</dbReference>
<dbReference type="Gene3D" id="3.40.50.300">
    <property type="entry name" value="P-loop containing nucleotide triphosphate hydrolases"/>
    <property type="match status" value="1"/>
</dbReference>
<dbReference type="AlphaFoldDB" id="A0A8J1TFT5"/>
<evidence type="ECO:0000256" key="2">
    <source>
        <dbReference type="ARBA" id="ARBA00022741"/>
    </source>
</evidence>
<organism evidence="3 4">
    <name type="scientific">Owenia fusiformis</name>
    <name type="common">Polychaete worm</name>
    <dbReference type="NCBI Taxonomy" id="6347"/>
    <lineage>
        <taxon>Eukaryota</taxon>
        <taxon>Metazoa</taxon>
        <taxon>Spiralia</taxon>
        <taxon>Lophotrochozoa</taxon>
        <taxon>Annelida</taxon>
        <taxon>Polychaeta</taxon>
        <taxon>Sedentaria</taxon>
        <taxon>Canalipalpata</taxon>
        <taxon>Sabellida</taxon>
        <taxon>Oweniida</taxon>
        <taxon>Oweniidae</taxon>
        <taxon>Owenia</taxon>
    </lineage>
</organism>
<evidence type="ECO:0000256" key="1">
    <source>
        <dbReference type="ARBA" id="ARBA00008535"/>
    </source>
</evidence>
<dbReference type="Pfam" id="PF04548">
    <property type="entry name" value="AIG1"/>
    <property type="match status" value="1"/>
</dbReference>
<dbReference type="Proteomes" id="UP000749559">
    <property type="component" value="Unassembled WGS sequence"/>
</dbReference>
<evidence type="ECO:0000313" key="3">
    <source>
        <dbReference type="EMBL" id="CAH1776420.1"/>
    </source>
</evidence>